<evidence type="ECO:0000313" key="3">
    <source>
        <dbReference type="EMBL" id="PMD40954.1"/>
    </source>
</evidence>
<dbReference type="Gene3D" id="3.40.50.1820">
    <property type="entry name" value="alpha/beta hydrolase"/>
    <property type="match status" value="1"/>
</dbReference>
<evidence type="ECO:0000256" key="1">
    <source>
        <dbReference type="ARBA" id="ARBA00022801"/>
    </source>
</evidence>
<dbReference type="Pfam" id="PF07859">
    <property type="entry name" value="Abhydrolase_3"/>
    <property type="match status" value="1"/>
</dbReference>
<dbReference type="STRING" id="1149755.A0A2J6RR17"/>
<evidence type="ECO:0000313" key="4">
    <source>
        <dbReference type="Proteomes" id="UP000235786"/>
    </source>
</evidence>
<dbReference type="EMBL" id="KZ613945">
    <property type="protein sequence ID" value="PMD40954.1"/>
    <property type="molecule type" value="Genomic_DNA"/>
</dbReference>
<reference evidence="3 4" key="1">
    <citation type="submission" date="2016-04" db="EMBL/GenBank/DDBJ databases">
        <title>A degradative enzymes factory behind the ericoid mycorrhizal symbiosis.</title>
        <authorList>
            <consortium name="DOE Joint Genome Institute"/>
            <person name="Martino E."/>
            <person name="Morin E."/>
            <person name="Grelet G."/>
            <person name="Kuo A."/>
            <person name="Kohler A."/>
            <person name="Daghino S."/>
            <person name="Barry K."/>
            <person name="Choi C."/>
            <person name="Cichocki N."/>
            <person name="Clum A."/>
            <person name="Copeland A."/>
            <person name="Hainaut M."/>
            <person name="Haridas S."/>
            <person name="Labutti K."/>
            <person name="Lindquist E."/>
            <person name="Lipzen A."/>
            <person name="Khouja H.-R."/>
            <person name="Murat C."/>
            <person name="Ohm R."/>
            <person name="Olson A."/>
            <person name="Spatafora J."/>
            <person name="Veneault-Fourrey C."/>
            <person name="Henrissat B."/>
            <person name="Grigoriev I."/>
            <person name="Martin F."/>
            <person name="Perotto S."/>
        </authorList>
    </citation>
    <scope>NUCLEOTIDE SEQUENCE [LARGE SCALE GENOMIC DNA]</scope>
    <source>
        <strain evidence="3 4">F</strain>
    </source>
</reference>
<proteinExistence type="predicted"/>
<dbReference type="GO" id="GO:0016787">
    <property type="term" value="F:hydrolase activity"/>
    <property type="evidence" value="ECO:0007669"/>
    <property type="project" value="UniProtKB-KW"/>
</dbReference>
<dbReference type="InterPro" id="IPR029058">
    <property type="entry name" value="AB_hydrolase_fold"/>
</dbReference>
<dbReference type="InterPro" id="IPR013094">
    <property type="entry name" value="AB_hydrolase_3"/>
</dbReference>
<dbReference type="SUPFAM" id="SSF53474">
    <property type="entry name" value="alpha/beta-Hydrolases"/>
    <property type="match status" value="1"/>
</dbReference>
<name>A0A2J6RR17_HYAVF</name>
<dbReference type="OrthoDB" id="19653at2759"/>
<sequence>MSESKPAGIEHTKKTLPIKKIQGQDLMIDVYYTSSAASTPRPAILFFHGGFLISGDSNALPNWLLQASLRRNWTIISANYRCIPESSAFEIASDLVAAYDYVSTSLSSNLNKPGLIDPSRIIVAGHSGGGYCAVLSTLEVMKSSTLKKPVATVAIYPMLNFLSPKWAVEGIDFGGLSDQDAEAGRKDLERRLAAKEISFGEKFAESEALMVHHTRWNMMRYVVKKALFVDYFSGISGLGKKIAAAQPVEAAAYEKFIEEIVPEDVRHLFVVDFGNLKAEMPPLFVVHGLADTAVPFEDSNKLTEKTRALGVPTKYWQLEGYDHDFDLGFPDLEVIELEKSDDEYLGKKAIKEVLQGLDEVVGK</sequence>
<keyword evidence="4" id="KW-1185">Reference proteome</keyword>
<dbReference type="InterPro" id="IPR050300">
    <property type="entry name" value="GDXG_lipolytic_enzyme"/>
</dbReference>
<accession>A0A2J6RR17</accession>
<feature type="domain" description="Alpha/beta hydrolase fold-3" evidence="2">
    <location>
        <begin position="44"/>
        <end position="161"/>
    </location>
</feature>
<organism evidence="3 4">
    <name type="scientific">Hyaloscypha variabilis (strain UAMH 11265 / GT02V1 / F)</name>
    <name type="common">Meliniomyces variabilis</name>
    <dbReference type="NCBI Taxonomy" id="1149755"/>
    <lineage>
        <taxon>Eukaryota</taxon>
        <taxon>Fungi</taxon>
        <taxon>Dikarya</taxon>
        <taxon>Ascomycota</taxon>
        <taxon>Pezizomycotina</taxon>
        <taxon>Leotiomycetes</taxon>
        <taxon>Helotiales</taxon>
        <taxon>Hyaloscyphaceae</taxon>
        <taxon>Hyaloscypha</taxon>
        <taxon>Hyaloscypha variabilis</taxon>
    </lineage>
</organism>
<keyword evidence="1 3" id="KW-0378">Hydrolase</keyword>
<dbReference type="Proteomes" id="UP000235786">
    <property type="component" value="Unassembled WGS sequence"/>
</dbReference>
<gene>
    <name evidence="3" type="ORF">L207DRAFT_488960</name>
</gene>
<protein>
    <submittedName>
        <fullName evidence="3">Alpha/beta-hydrolase</fullName>
    </submittedName>
</protein>
<dbReference type="AlphaFoldDB" id="A0A2J6RR17"/>
<evidence type="ECO:0000259" key="2">
    <source>
        <dbReference type="Pfam" id="PF07859"/>
    </source>
</evidence>
<dbReference type="PANTHER" id="PTHR48081">
    <property type="entry name" value="AB HYDROLASE SUPERFAMILY PROTEIN C4A8.06C"/>
    <property type="match status" value="1"/>
</dbReference>